<feature type="non-terminal residue" evidence="1">
    <location>
        <position position="78"/>
    </location>
</feature>
<organism evidence="1">
    <name type="scientific">marine sediment metagenome</name>
    <dbReference type="NCBI Taxonomy" id="412755"/>
    <lineage>
        <taxon>unclassified sequences</taxon>
        <taxon>metagenomes</taxon>
        <taxon>ecological metagenomes</taxon>
    </lineage>
</organism>
<protein>
    <recommendedName>
        <fullName evidence="2">AB hydrolase-1 domain-containing protein</fullName>
    </recommendedName>
</protein>
<name>A0A0F9A4C2_9ZZZZ</name>
<reference evidence="1" key="1">
    <citation type="journal article" date="2015" name="Nature">
        <title>Complex archaea that bridge the gap between prokaryotes and eukaryotes.</title>
        <authorList>
            <person name="Spang A."/>
            <person name="Saw J.H."/>
            <person name="Jorgensen S.L."/>
            <person name="Zaremba-Niedzwiedzka K."/>
            <person name="Martijn J."/>
            <person name="Lind A.E."/>
            <person name="van Eijk R."/>
            <person name="Schleper C."/>
            <person name="Guy L."/>
            <person name="Ettema T.J."/>
        </authorList>
    </citation>
    <scope>NUCLEOTIDE SEQUENCE</scope>
</reference>
<accession>A0A0F9A4C2</accession>
<dbReference type="SUPFAM" id="SSF53474">
    <property type="entry name" value="alpha/beta-Hydrolases"/>
    <property type="match status" value="1"/>
</dbReference>
<proteinExistence type="predicted"/>
<dbReference type="EMBL" id="LAZR01059807">
    <property type="protein sequence ID" value="KKK67016.1"/>
    <property type="molecule type" value="Genomic_DNA"/>
</dbReference>
<comment type="caution">
    <text evidence="1">The sequence shown here is derived from an EMBL/GenBank/DDBJ whole genome shotgun (WGS) entry which is preliminary data.</text>
</comment>
<evidence type="ECO:0008006" key="2">
    <source>
        <dbReference type="Google" id="ProtNLM"/>
    </source>
</evidence>
<dbReference type="AlphaFoldDB" id="A0A0F9A4C2"/>
<dbReference type="Gene3D" id="3.40.50.1820">
    <property type="entry name" value="alpha/beta hydrolase"/>
    <property type="match status" value="1"/>
</dbReference>
<dbReference type="InterPro" id="IPR029058">
    <property type="entry name" value="AB_hydrolase_fold"/>
</dbReference>
<sequence>MIHDLKKEGKFSYIEVGEGTPIVILHGLMGSLSNFDSVTTYFSNIGYKVVIPKLPIYSTPLIKTGVKTFAKYLNDFLM</sequence>
<evidence type="ECO:0000313" key="1">
    <source>
        <dbReference type="EMBL" id="KKK67016.1"/>
    </source>
</evidence>
<gene>
    <name evidence="1" type="ORF">LCGC14_2958280</name>
</gene>